<accession>D8P7W3</accession>
<keyword evidence="1" id="KW-0472">Membrane</keyword>
<keyword evidence="1" id="KW-1133">Transmembrane helix</keyword>
<feature type="transmembrane region" description="Helical" evidence="1">
    <location>
        <begin position="111"/>
        <end position="130"/>
    </location>
</feature>
<feature type="transmembrane region" description="Helical" evidence="1">
    <location>
        <begin position="78"/>
        <end position="99"/>
    </location>
</feature>
<dbReference type="InterPro" id="IPR019251">
    <property type="entry name" value="DUF2231_TM"/>
</dbReference>
<evidence type="ECO:0000313" key="3">
    <source>
        <dbReference type="EMBL" id="CBK43595.1"/>
    </source>
</evidence>
<evidence type="ECO:0000256" key="1">
    <source>
        <dbReference type="SAM" id="Phobius"/>
    </source>
</evidence>
<dbReference type="eggNOG" id="COG4244">
    <property type="taxonomic scope" value="Bacteria"/>
</dbReference>
<name>D8P7W3_9BACT</name>
<dbReference type="HOGENOM" id="CLU_107155_5_1_0"/>
<evidence type="ECO:0000313" key="4">
    <source>
        <dbReference type="Proteomes" id="UP000001660"/>
    </source>
</evidence>
<keyword evidence="1" id="KW-0812">Transmembrane</keyword>
<dbReference type="KEGG" id="nde:NIDE3924"/>
<keyword evidence="4" id="KW-1185">Reference proteome</keyword>
<evidence type="ECO:0000259" key="2">
    <source>
        <dbReference type="Pfam" id="PF09990"/>
    </source>
</evidence>
<dbReference type="OrthoDB" id="8080622at2"/>
<dbReference type="Pfam" id="PF09990">
    <property type="entry name" value="DUF2231"/>
    <property type="match status" value="1"/>
</dbReference>
<dbReference type="Proteomes" id="UP000001660">
    <property type="component" value="Chromosome"/>
</dbReference>
<proteinExistence type="predicted"/>
<feature type="transmembrane region" description="Helical" evidence="1">
    <location>
        <begin position="38"/>
        <end position="58"/>
    </location>
</feature>
<dbReference type="AlphaFoldDB" id="D8P7W3"/>
<organism evidence="3 4">
    <name type="scientific">Nitrospira defluvii</name>
    <dbReference type="NCBI Taxonomy" id="330214"/>
    <lineage>
        <taxon>Bacteria</taxon>
        <taxon>Pseudomonadati</taxon>
        <taxon>Nitrospirota</taxon>
        <taxon>Nitrospiria</taxon>
        <taxon>Nitrospirales</taxon>
        <taxon>Nitrospiraceae</taxon>
        <taxon>Nitrospira</taxon>
    </lineage>
</organism>
<sequence length="145" mass="15709">MHPLHPMFVHFPIALLSASVVFDLAAEKWNPEKLRIASLYPLLLGLAGALIAVITGVMAEESVEQSGAPKQVLDVLEIHEGLGFTTFWIFAGLLGVRAVMWLDCIKERRRITLALSLAGVAVLFVASYFGGSLVYEFGVGVAAQR</sequence>
<feature type="domain" description="DUF2231" evidence="2">
    <location>
        <begin position="2"/>
        <end position="142"/>
    </location>
</feature>
<dbReference type="STRING" id="330214.NIDE3924"/>
<protein>
    <recommendedName>
        <fullName evidence="2">DUF2231 domain-containing protein</fullName>
    </recommendedName>
</protein>
<reference evidence="3 4" key="1">
    <citation type="journal article" date="2010" name="Proc. Natl. Acad. Sci. U.S.A.">
        <title>A Nitrospira metagenome illuminates the physiology and evolution of globally important nitrite-oxidizing bacteria.</title>
        <authorList>
            <person name="Lucker S."/>
            <person name="Wagner M."/>
            <person name="Maixner F."/>
            <person name="Pelletier E."/>
            <person name="Koch H."/>
            <person name="Vacherie B."/>
            <person name="Rattei T."/>
            <person name="Sinninghe Damste J."/>
            <person name="Spieck E."/>
            <person name="Le Paslier D."/>
            <person name="Daims H."/>
        </authorList>
    </citation>
    <scope>NUCLEOTIDE SEQUENCE [LARGE SCALE GENOMIC DNA]</scope>
</reference>
<feature type="transmembrane region" description="Helical" evidence="1">
    <location>
        <begin position="6"/>
        <end position="26"/>
    </location>
</feature>
<dbReference type="EMBL" id="FP929003">
    <property type="protein sequence ID" value="CBK43595.1"/>
    <property type="molecule type" value="Genomic_DNA"/>
</dbReference>
<gene>
    <name evidence="3" type="ORF">NIDE3924</name>
</gene>